<evidence type="ECO:0000256" key="5">
    <source>
        <dbReference type="ARBA" id="ARBA00022679"/>
    </source>
</evidence>
<evidence type="ECO:0000256" key="2">
    <source>
        <dbReference type="ARBA" id="ARBA00007663"/>
    </source>
</evidence>
<dbReference type="PROSITE" id="PS51163">
    <property type="entry name" value="YRDC"/>
    <property type="match status" value="1"/>
</dbReference>
<comment type="caution">
    <text evidence="13">The sequence shown here is derived from an EMBL/GenBank/DDBJ whole genome shotgun (WGS) entry which is preliminary data.</text>
</comment>
<dbReference type="GO" id="GO:0000049">
    <property type="term" value="F:tRNA binding"/>
    <property type="evidence" value="ECO:0007669"/>
    <property type="project" value="TreeGrafter"/>
</dbReference>
<accession>A0A554SGW5</accession>
<evidence type="ECO:0000256" key="10">
    <source>
        <dbReference type="ARBA" id="ARBA00029774"/>
    </source>
</evidence>
<evidence type="ECO:0000313" key="14">
    <source>
        <dbReference type="Proteomes" id="UP000316988"/>
    </source>
</evidence>
<comment type="subcellular location">
    <subcellularLocation>
        <location evidence="1">Cytoplasm</location>
    </subcellularLocation>
</comment>
<comment type="similarity">
    <text evidence="2">Belongs to the SUA5 family.</text>
</comment>
<keyword evidence="6" id="KW-0819">tRNA processing</keyword>
<evidence type="ECO:0000256" key="7">
    <source>
        <dbReference type="ARBA" id="ARBA00022695"/>
    </source>
</evidence>
<evidence type="ECO:0000256" key="8">
    <source>
        <dbReference type="ARBA" id="ARBA00022741"/>
    </source>
</evidence>
<evidence type="ECO:0000256" key="1">
    <source>
        <dbReference type="ARBA" id="ARBA00004496"/>
    </source>
</evidence>
<dbReference type="GO" id="GO:0061710">
    <property type="term" value="F:L-threonylcarbamoyladenylate synthase"/>
    <property type="evidence" value="ECO:0007669"/>
    <property type="project" value="UniProtKB-EC"/>
</dbReference>
<dbReference type="GO" id="GO:0006450">
    <property type="term" value="P:regulation of translational fidelity"/>
    <property type="evidence" value="ECO:0007669"/>
    <property type="project" value="TreeGrafter"/>
</dbReference>
<dbReference type="GO" id="GO:0008033">
    <property type="term" value="P:tRNA processing"/>
    <property type="evidence" value="ECO:0007669"/>
    <property type="project" value="UniProtKB-KW"/>
</dbReference>
<keyword evidence="7" id="KW-0548">Nucleotidyltransferase</keyword>
<evidence type="ECO:0000259" key="12">
    <source>
        <dbReference type="PROSITE" id="PS51163"/>
    </source>
</evidence>
<dbReference type="SUPFAM" id="SSF55821">
    <property type="entry name" value="YrdC/RibB"/>
    <property type="match status" value="1"/>
</dbReference>
<dbReference type="OrthoDB" id="9814580at2"/>
<evidence type="ECO:0000256" key="6">
    <source>
        <dbReference type="ARBA" id="ARBA00022694"/>
    </source>
</evidence>
<evidence type="ECO:0000256" key="4">
    <source>
        <dbReference type="ARBA" id="ARBA00022490"/>
    </source>
</evidence>
<evidence type="ECO:0000256" key="9">
    <source>
        <dbReference type="ARBA" id="ARBA00022840"/>
    </source>
</evidence>
<comment type="catalytic activity">
    <reaction evidence="11">
        <text>L-threonine + hydrogencarbonate + ATP = L-threonylcarbamoyladenylate + diphosphate + H2O</text>
        <dbReference type="Rhea" id="RHEA:36407"/>
        <dbReference type="ChEBI" id="CHEBI:15377"/>
        <dbReference type="ChEBI" id="CHEBI:17544"/>
        <dbReference type="ChEBI" id="CHEBI:30616"/>
        <dbReference type="ChEBI" id="CHEBI:33019"/>
        <dbReference type="ChEBI" id="CHEBI:57926"/>
        <dbReference type="ChEBI" id="CHEBI:73682"/>
        <dbReference type="EC" id="2.7.7.87"/>
    </reaction>
</comment>
<evidence type="ECO:0000313" key="13">
    <source>
        <dbReference type="EMBL" id="TSD65590.1"/>
    </source>
</evidence>
<evidence type="ECO:0000256" key="11">
    <source>
        <dbReference type="ARBA" id="ARBA00048366"/>
    </source>
</evidence>
<proteinExistence type="inferred from homology"/>
<dbReference type="InterPro" id="IPR006070">
    <property type="entry name" value="Sua5-like_dom"/>
</dbReference>
<dbReference type="InterPro" id="IPR050156">
    <property type="entry name" value="TC-AMP_synthase_SUA5"/>
</dbReference>
<dbReference type="GO" id="GO:0003725">
    <property type="term" value="F:double-stranded RNA binding"/>
    <property type="evidence" value="ECO:0007669"/>
    <property type="project" value="InterPro"/>
</dbReference>
<keyword evidence="8" id="KW-0547">Nucleotide-binding</keyword>
<dbReference type="PANTHER" id="PTHR17490">
    <property type="entry name" value="SUA5"/>
    <property type="match status" value="1"/>
</dbReference>
<gene>
    <name evidence="13" type="ORF">FNM00_03975</name>
</gene>
<dbReference type="EMBL" id="VLNT01000002">
    <property type="protein sequence ID" value="TSD65590.1"/>
    <property type="molecule type" value="Genomic_DNA"/>
</dbReference>
<dbReference type="InterPro" id="IPR017945">
    <property type="entry name" value="DHBP_synth_RibB-like_a/b_dom"/>
</dbReference>
<sequence>MTTRDLTTDLEGGIAAASQAVRAGQLIVVPTDTVYGVGADAFSPTAVRRLLDAKGRTRSQPPPVLIGRPETLDALVADVPGWLRRLLGEVWPGALTVVLQAQPSLTWDLGETHGTVAVRVPADERTRRLLDVTGPLAVSSANRTGEPPATTVGEAEEMLGDNVTVYLDGGSTADAVPSTILDATGSSPRVLRHGAVALETLHAFNNTIEPAQDAP</sequence>
<evidence type="ECO:0000256" key="3">
    <source>
        <dbReference type="ARBA" id="ARBA00012584"/>
    </source>
</evidence>
<keyword evidence="4" id="KW-0963">Cytoplasm</keyword>
<dbReference type="Pfam" id="PF01300">
    <property type="entry name" value="Sua5_yciO_yrdC"/>
    <property type="match status" value="1"/>
</dbReference>
<dbReference type="RefSeq" id="WP_143911710.1">
    <property type="nucleotide sequence ID" value="NZ_VLNT01000002.1"/>
</dbReference>
<dbReference type="NCBIfam" id="TIGR00057">
    <property type="entry name" value="L-threonylcarbamoyladenylate synthase"/>
    <property type="match status" value="1"/>
</dbReference>
<dbReference type="EC" id="2.7.7.87" evidence="3"/>
<dbReference type="GO" id="GO:0005737">
    <property type="term" value="C:cytoplasm"/>
    <property type="evidence" value="ECO:0007669"/>
    <property type="project" value="UniProtKB-SubCell"/>
</dbReference>
<keyword evidence="9" id="KW-0067">ATP-binding</keyword>
<dbReference type="Proteomes" id="UP000316988">
    <property type="component" value="Unassembled WGS sequence"/>
</dbReference>
<protein>
    <recommendedName>
        <fullName evidence="10">L-threonylcarbamoyladenylate synthase</fullName>
        <ecNumber evidence="3">2.7.7.87</ecNumber>
    </recommendedName>
    <alternativeName>
        <fullName evidence="10">L-threonylcarbamoyladenylate synthase</fullName>
    </alternativeName>
</protein>
<dbReference type="AlphaFoldDB" id="A0A554SGW5"/>
<keyword evidence="5" id="KW-0808">Transferase</keyword>
<reference evidence="13 14" key="1">
    <citation type="submission" date="2019-07" db="EMBL/GenBank/DDBJ databases">
        <authorList>
            <person name="Zhao L.H."/>
        </authorList>
    </citation>
    <scope>NUCLEOTIDE SEQUENCE [LARGE SCALE GENOMIC DNA]</scope>
    <source>
        <strain evidence="13 14">Co35</strain>
    </source>
</reference>
<dbReference type="PANTHER" id="PTHR17490:SF16">
    <property type="entry name" value="THREONYLCARBAMOYL-AMP SYNTHASE"/>
    <property type="match status" value="1"/>
</dbReference>
<dbReference type="Gene3D" id="3.90.870.10">
    <property type="entry name" value="DHBP synthase"/>
    <property type="match status" value="1"/>
</dbReference>
<keyword evidence="14" id="KW-1185">Reference proteome</keyword>
<name>A0A554SGW5_9ACTN</name>
<feature type="domain" description="YrdC-like" evidence="12">
    <location>
        <begin position="11"/>
        <end position="196"/>
    </location>
</feature>
<dbReference type="GO" id="GO:0005524">
    <property type="term" value="F:ATP binding"/>
    <property type="evidence" value="ECO:0007669"/>
    <property type="project" value="UniProtKB-KW"/>
</dbReference>
<organism evidence="13 14">
    <name type="scientific">Aeromicrobium piscarium</name>
    <dbReference type="NCBI Taxonomy" id="2590901"/>
    <lineage>
        <taxon>Bacteria</taxon>
        <taxon>Bacillati</taxon>
        <taxon>Actinomycetota</taxon>
        <taxon>Actinomycetes</taxon>
        <taxon>Propionibacteriales</taxon>
        <taxon>Nocardioidaceae</taxon>
        <taxon>Aeromicrobium</taxon>
    </lineage>
</organism>